<evidence type="ECO:0000313" key="3">
    <source>
        <dbReference type="Proteomes" id="UP001152562"/>
    </source>
</evidence>
<gene>
    <name evidence="2" type="ORF">PIBRA_LOCUS13117</name>
</gene>
<dbReference type="EMBL" id="CALOZG010000085">
    <property type="protein sequence ID" value="CAH4037441.1"/>
    <property type="molecule type" value="Genomic_DNA"/>
</dbReference>
<dbReference type="Proteomes" id="UP001152562">
    <property type="component" value="Unassembled WGS sequence"/>
</dbReference>
<name>A0A9P0XK71_PIEBR</name>
<reference evidence="2" key="1">
    <citation type="submission" date="2022-05" db="EMBL/GenBank/DDBJ databases">
        <authorList>
            <person name="Okamura Y."/>
        </authorList>
    </citation>
    <scope>NUCLEOTIDE SEQUENCE</scope>
</reference>
<evidence type="ECO:0000256" key="1">
    <source>
        <dbReference type="SAM" id="MobiDB-lite"/>
    </source>
</evidence>
<feature type="region of interest" description="Disordered" evidence="1">
    <location>
        <begin position="31"/>
        <end position="70"/>
    </location>
</feature>
<keyword evidence="3" id="KW-1185">Reference proteome</keyword>
<dbReference type="AlphaFoldDB" id="A0A9P0XK71"/>
<sequence>MFETTGSTLPITPRGRPVSARLADVVERVHISVQRNPQQSTGQKKKRSQSLDINRTTLRRIMKRDLHLKA</sequence>
<feature type="compositionally biased region" description="Polar residues" evidence="1">
    <location>
        <begin position="33"/>
        <end position="42"/>
    </location>
</feature>
<comment type="caution">
    <text evidence="2">The sequence shown here is derived from an EMBL/GenBank/DDBJ whole genome shotgun (WGS) entry which is preliminary data.</text>
</comment>
<proteinExistence type="predicted"/>
<evidence type="ECO:0000313" key="2">
    <source>
        <dbReference type="EMBL" id="CAH4037441.1"/>
    </source>
</evidence>
<organism evidence="2 3">
    <name type="scientific">Pieris brassicae</name>
    <name type="common">White butterfly</name>
    <name type="synonym">Large white butterfly</name>
    <dbReference type="NCBI Taxonomy" id="7116"/>
    <lineage>
        <taxon>Eukaryota</taxon>
        <taxon>Metazoa</taxon>
        <taxon>Ecdysozoa</taxon>
        <taxon>Arthropoda</taxon>
        <taxon>Hexapoda</taxon>
        <taxon>Insecta</taxon>
        <taxon>Pterygota</taxon>
        <taxon>Neoptera</taxon>
        <taxon>Endopterygota</taxon>
        <taxon>Lepidoptera</taxon>
        <taxon>Glossata</taxon>
        <taxon>Ditrysia</taxon>
        <taxon>Papilionoidea</taxon>
        <taxon>Pieridae</taxon>
        <taxon>Pierinae</taxon>
        <taxon>Pieris</taxon>
    </lineage>
</organism>
<protein>
    <submittedName>
        <fullName evidence="2">Uncharacterized protein</fullName>
    </submittedName>
</protein>
<accession>A0A9P0XK71</accession>